<evidence type="ECO:0000256" key="3">
    <source>
        <dbReference type="SAM" id="Phobius"/>
    </source>
</evidence>
<comment type="caution">
    <text evidence="4">The sequence shown here is derived from an EMBL/GenBank/DDBJ whole genome shotgun (WGS) entry which is preliminary data.</text>
</comment>
<dbReference type="GO" id="GO:0008168">
    <property type="term" value="F:methyltransferase activity"/>
    <property type="evidence" value="ECO:0007669"/>
    <property type="project" value="TreeGrafter"/>
</dbReference>
<reference evidence="4 5" key="1">
    <citation type="submission" date="2016-06" db="EMBL/GenBank/DDBJ databases">
        <title>Living apart together: crosstalk between the core and supernumerary genomes in a fungal plant pathogen.</title>
        <authorList>
            <person name="Vanheule A."/>
            <person name="Audenaert K."/>
            <person name="Warris S."/>
            <person name="Van De Geest H."/>
            <person name="Schijlen E."/>
            <person name="Hofte M."/>
            <person name="De Saeger S."/>
            <person name="Haesaert G."/>
            <person name="Waalwijk C."/>
            <person name="Van Der Lee T."/>
        </authorList>
    </citation>
    <scope>NUCLEOTIDE SEQUENCE [LARGE SCALE GENOMIC DNA]</scope>
    <source>
        <strain evidence="4 5">2516</strain>
    </source>
</reference>
<feature type="transmembrane region" description="Helical" evidence="3">
    <location>
        <begin position="761"/>
        <end position="784"/>
    </location>
</feature>
<evidence type="ECO:0000313" key="4">
    <source>
        <dbReference type="EMBL" id="OBS16072.1"/>
    </source>
</evidence>
<dbReference type="STRING" id="36050.A0A1B8A6G6"/>
<evidence type="ECO:0000256" key="1">
    <source>
        <dbReference type="ARBA" id="ARBA00038158"/>
    </source>
</evidence>
<dbReference type="Gene3D" id="1.20.58.340">
    <property type="entry name" value="Magnesium transport protein CorA, transmembrane region"/>
    <property type="match status" value="1"/>
</dbReference>
<dbReference type="Pfam" id="PF13489">
    <property type="entry name" value="Methyltransf_23"/>
    <property type="match status" value="1"/>
</dbReference>
<keyword evidence="3" id="KW-0472">Membrane</keyword>
<keyword evidence="5" id="KW-1185">Reference proteome</keyword>
<sequence>MIMPNQSAANPTPPEASIPAAARTRSLSKSPSRSPPAQNELVPADDFDQDPQGDMDSSLGDDTESSTASVSASILEYRRNQGRTYHSDKFTSNYFFPNDDQQLESMDLTHHYLTLLLDNELFLAPVMTDSIQQVLDVGTGSGIWAIEFADRYPSTEVIGTDLSPCQPQWVPPNLRFEIDDAIQPWTWKENYFDFIHIRYLFGAIKDWNTLFKEAYRCCAPGGWVQSGEADITFRSDDGTTELEPVFETYQKLFEDGSQILGNPFFVHDLQQKAFEEAGFTYVKTVDYKFPIGGWSKDPKLAEVGQFVKATLENDLEGYTLMMWQDVCQWPRDEYQVFLMSLRRAIRNPKASSFRNVIVIKYWHERHDPLQTSSASTPPPSGTVEAQLGDKSEAAAISRHSPRWSSPSDPHLRSSSLIMEALCTVARSAFQSSVFHNSPLHYKIVTTTDTNTHSPVTLVEASATLAEIEDINKSDRSLLLVKIVYDATLSCHAFRTTQSDSQRLFEIFHNDPYGLGLVANDMTGFHCLAGSESGLLSSYYLQCAAYKILWTYNFESQSVRGIVFVVNSKRGPSAFADLVNIMKLNLALLLHPIFLPVSAATQTVAFFDKLLRQSYDKVRLVEVATGYRPITELSETREGLQKLADVSRETSILIRKSLMVIRRIKQWKLAARDFERLALNHRPANDSVRLGLLSAEASAKSVLASLKLIQSRLEVMEIDFNYIMGRAENQSTAISQLITREDALTSINLAIVATRDSSSMKVIAIMTMAFLPGTFLAALFAVPSLDWGSQTVVQSNFWIYWAFAIPFTIMVFVVWMFLTQRQELSQFYDRIRVYIGRKKRKTLST</sequence>
<comment type="similarity">
    <text evidence="1">Belongs to the methyltransferase superfamily. LaeA methyltransferase family.</text>
</comment>
<dbReference type="PANTHER" id="PTHR43591">
    <property type="entry name" value="METHYLTRANSFERASE"/>
    <property type="match status" value="1"/>
</dbReference>
<keyword evidence="3" id="KW-0812">Transmembrane</keyword>
<protein>
    <recommendedName>
        <fullName evidence="6">Methyltransferase domain-containing protein</fullName>
    </recommendedName>
</protein>
<feature type="region of interest" description="Disordered" evidence="2">
    <location>
        <begin position="1"/>
        <end position="70"/>
    </location>
</feature>
<dbReference type="InterPro" id="IPR029063">
    <property type="entry name" value="SAM-dependent_MTases_sf"/>
</dbReference>
<feature type="compositionally biased region" description="Acidic residues" evidence="2">
    <location>
        <begin position="43"/>
        <end position="64"/>
    </location>
</feature>
<gene>
    <name evidence="4" type="ORF">FPOA_13159</name>
</gene>
<evidence type="ECO:0000256" key="2">
    <source>
        <dbReference type="SAM" id="MobiDB-lite"/>
    </source>
</evidence>
<evidence type="ECO:0008006" key="6">
    <source>
        <dbReference type="Google" id="ProtNLM"/>
    </source>
</evidence>
<evidence type="ECO:0000313" key="5">
    <source>
        <dbReference type="Proteomes" id="UP000091967"/>
    </source>
</evidence>
<dbReference type="Gene3D" id="3.40.50.150">
    <property type="entry name" value="Vaccinia Virus protein VP39"/>
    <property type="match status" value="1"/>
</dbReference>
<accession>A0A1B8A6G6</accession>
<feature type="compositionally biased region" description="Polar residues" evidence="2">
    <location>
        <begin position="1"/>
        <end position="10"/>
    </location>
</feature>
<dbReference type="EMBL" id="LYXU01000115">
    <property type="protein sequence ID" value="OBS16072.1"/>
    <property type="molecule type" value="Genomic_DNA"/>
</dbReference>
<organism evidence="4 5">
    <name type="scientific">Fusarium poae</name>
    <dbReference type="NCBI Taxonomy" id="36050"/>
    <lineage>
        <taxon>Eukaryota</taxon>
        <taxon>Fungi</taxon>
        <taxon>Dikarya</taxon>
        <taxon>Ascomycota</taxon>
        <taxon>Pezizomycotina</taxon>
        <taxon>Sordariomycetes</taxon>
        <taxon>Hypocreomycetidae</taxon>
        <taxon>Hypocreales</taxon>
        <taxon>Nectriaceae</taxon>
        <taxon>Fusarium</taxon>
    </lineage>
</organism>
<proteinExistence type="inferred from homology"/>
<dbReference type="SUPFAM" id="SSF53335">
    <property type="entry name" value="S-adenosyl-L-methionine-dependent methyltransferases"/>
    <property type="match status" value="1"/>
</dbReference>
<feature type="compositionally biased region" description="Low complexity" evidence="2">
    <location>
        <begin position="23"/>
        <end position="36"/>
    </location>
</feature>
<dbReference type="PANTHER" id="PTHR43591:SF10">
    <property type="entry name" value="ABC TRANSMEMBRANE TYPE-1 DOMAIN-CONTAINING PROTEIN-RELATED"/>
    <property type="match status" value="1"/>
</dbReference>
<feature type="transmembrane region" description="Helical" evidence="3">
    <location>
        <begin position="796"/>
        <end position="817"/>
    </location>
</feature>
<name>A0A1B8A6G6_FUSPO</name>
<keyword evidence="3" id="KW-1133">Transmembrane helix</keyword>
<dbReference type="AlphaFoldDB" id="A0A1B8A6G6"/>
<dbReference type="Proteomes" id="UP000091967">
    <property type="component" value="Unassembled WGS sequence"/>
</dbReference>
<feature type="transmembrane region" description="Helical" evidence="3">
    <location>
        <begin position="585"/>
        <end position="606"/>
    </location>
</feature>
<dbReference type="CDD" id="cd02440">
    <property type="entry name" value="AdoMet_MTases"/>
    <property type="match status" value="1"/>
</dbReference>